<sequence>MIKLVIRLEPSTGYVISGEPSPDRKVEFNASIFYSYPYINPSTIKGFLRSAAVYGYPDVSCEILSSKTIISNIDRIKKKIHNEEQIRLSFMCSDIEDLLENRNSREASVYLEVLGDIIRKLKRPCKVCRVFGNGSVKGKLRIIYQIRPLNTTEIKGLKFSREYKENREGLSVMMSKDPIEFTVLCEDKECQEVIKRAVSVINDSVVRLGRFKSRGFGIVNAKIVSMST</sequence>
<name>A0A0U3FRL5_9CREN</name>
<evidence type="ECO:0000313" key="3">
    <source>
        <dbReference type="EMBL" id="ALU29987.1"/>
    </source>
</evidence>
<proteinExistence type="predicted"/>
<accession>A0A0U3FRL5</accession>
<dbReference type="RefSeq" id="WP_011278701.1">
    <property type="nucleotide sequence ID" value="NZ_BHWZ01000005.1"/>
</dbReference>
<gene>
    <name evidence="3" type="ORF">ATY89_08620</name>
    <name evidence="4" type="ORF">ATZ20_00030</name>
</gene>
<dbReference type="Proteomes" id="UP000060043">
    <property type="component" value="Chromosome"/>
</dbReference>
<reference evidence="5 6" key="1">
    <citation type="submission" date="2015-12" db="EMBL/GenBank/DDBJ databases">
        <title>A stable core within a dynamic pangenome in Sulfolobus acidocaldarius.</title>
        <authorList>
            <person name="Anderson R."/>
            <person name="Kouris A."/>
            <person name="Seward C."/>
            <person name="Campbell K."/>
            <person name="Whitaker R."/>
        </authorList>
    </citation>
    <scope>NUCLEOTIDE SEQUENCE [LARGE SCALE GENOMIC DNA]</scope>
    <source>
        <strain evidence="3 6">GG12-C01-09</strain>
        <strain evidence="4 5">NG05B_CO5_07</strain>
    </source>
</reference>
<dbReference type="EMBL" id="CP013695">
    <property type="protein sequence ID" value="ALU30677.1"/>
    <property type="molecule type" value="Genomic_DNA"/>
</dbReference>
<feature type="domain" description="CRISPR type III-associated protein" evidence="2">
    <location>
        <begin position="34"/>
        <end position="219"/>
    </location>
</feature>
<dbReference type="GeneID" id="14552397"/>
<dbReference type="Pfam" id="PF03787">
    <property type="entry name" value="RAMPs"/>
    <property type="match status" value="1"/>
</dbReference>
<evidence type="ECO:0000313" key="6">
    <source>
        <dbReference type="Proteomes" id="UP000065473"/>
    </source>
</evidence>
<dbReference type="GO" id="GO:0051607">
    <property type="term" value="P:defense response to virus"/>
    <property type="evidence" value="ECO:0007669"/>
    <property type="project" value="UniProtKB-KW"/>
</dbReference>
<dbReference type="Proteomes" id="UP000065473">
    <property type="component" value="Chromosome"/>
</dbReference>
<evidence type="ECO:0000313" key="5">
    <source>
        <dbReference type="Proteomes" id="UP000060043"/>
    </source>
</evidence>
<dbReference type="CDD" id="cd09726">
    <property type="entry name" value="RAMP_I_III"/>
    <property type="match status" value="1"/>
</dbReference>
<dbReference type="AlphaFoldDB" id="A0A0U3FRL5"/>
<evidence type="ECO:0000259" key="2">
    <source>
        <dbReference type="Pfam" id="PF03787"/>
    </source>
</evidence>
<evidence type="ECO:0000313" key="4">
    <source>
        <dbReference type="EMBL" id="ALU30677.1"/>
    </source>
</evidence>
<dbReference type="InterPro" id="IPR005537">
    <property type="entry name" value="RAMP_III_fam"/>
</dbReference>
<dbReference type="OMA" id="MRIVMSH"/>
<organism evidence="3 6">
    <name type="scientific">Sulfolobus acidocaldarius</name>
    <dbReference type="NCBI Taxonomy" id="2285"/>
    <lineage>
        <taxon>Archaea</taxon>
        <taxon>Thermoproteota</taxon>
        <taxon>Thermoprotei</taxon>
        <taxon>Sulfolobales</taxon>
        <taxon>Sulfolobaceae</taxon>
        <taxon>Sulfolobus</taxon>
    </lineage>
</organism>
<keyword evidence="1" id="KW-0051">Antiviral defense</keyword>
<dbReference type="OrthoDB" id="36800at2157"/>
<dbReference type="EMBL" id="CP013694">
    <property type="protein sequence ID" value="ALU29987.1"/>
    <property type="molecule type" value="Genomic_DNA"/>
</dbReference>
<protein>
    <recommendedName>
        <fullName evidence="2">CRISPR type III-associated protein domain-containing protein</fullName>
    </recommendedName>
</protein>
<evidence type="ECO:0000256" key="1">
    <source>
        <dbReference type="ARBA" id="ARBA00023118"/>
    </source>
</evidence>